<evidence type="ECO:0000313" key="2">
    <source>
        <dbReference type="EMBL" id="SVA90746.1"/>
    </source>
</evidence>
<dbReference type="InterPro" id="IPR016040">
    <property type="entry name" value="NAD(P)-bd_dom"/>
</dbReference>
<dbReference type="EMBL" id="UINC01022004">
    <property type="protein sequence ID" value="SVA90746.1"/>
    <property type="molecule type" value="Genomic_DNA"/>
</dbReference>
<dbReference type="Gene3D" id="3.40.50.720">
    <property type="entry name" value="NAD(P)-binding Rossmann-like Domain"/>
    <property type="match status" value="1"/>
</dbReference>
<proteinExistence type="predicted"/>
<dbReference type="PANTHER" id="PTHR43000">
    <property type="entry name" value="DTDP-D-GLUCOSE 4,6-DEHYDRATASE-RELATED"/>
    <property type="match status" value="1"/>
</dbReference>
<protein>
    <recommendedName>
        <fullName evidence="1">NAD(P)-binding domain-containing protein</fullName>
    </recommendedName>
</protein>
<dbReference type="InterPro" id="IPR036291">
    <property type="entry name" value="NAD(P)-bd_dom_sf"/>
</dbReference>
<dbReference type="SUPFAM" id="SSF51735">
    <property type="entry name" value="NAD(P)-binding Rossmann-fold domains"/>
    <property type="match status" value="1"/>
</dbReference>
<sequence length="323" mass="34632">VTGAAGFVGSHLVDHLLAEADEVLTTSRATGGPDLLDYEGLRELLADLRPEVVFNLAGQADVAQSWQEPLKTIRTNGEGTFNMLAAARSAGVERVVTVISSDIYGVCGSDDPPITEEAPFQPISPYGASKAVADIVAKQAHLGFGQDVIRARSFGHFGPGQGENAVCSALAARVARSELAGAESIRVGNLNARRDFTDVRDVVRAYRLLATRGRAGCAYNVCSGTSVTIGTVLEILLSHAERPLRVISDPELFRPVDLHQLRGDASQLEADTGWSPYCTLESSLIELLDDWRCRIRSTQIRLERDDSVESQVGKDPASSSNNS</sequence>
<dbReference type="Pfam" id="PF16363">
    <property type="entry name" value="GDP_Man_Dehyd"/>
    <property type="match status" value="1"/>
</dbReference>
<organism evidence="2">
    <name type="scientific">marine metagenome</name>
    <dbReference type="NCBI Taxonomy" id="408172"/>
    <lineage>
        <taxon>unclassified sequences</taxon>
        <taxon>metagenomes</taxon>
        <taxon>ecological metagenomes</taxon>
    </lineage>
</organism>
<feature type="domain" description="NAD(P)-binding" evidence="1">
    <location>
        <begin position="34"/>
        <end position="282"/>
    </location>
</feature>
<evidence type="ECO:0000259" key="1">
    <source>
        <dbReference type="Pfam" id="PF16363"/>
    </source>
</evidence>
<name>A0A381ZN89_9ZZZZ</name>
<gene>
    <name evidence="2" type="ORF">METZ01_LOCUS143600</name>
</gene>
<reference evidence="2" key="1">
    <citation type="submission" date="2018-05" db="EMBL/GenBank/DDBJ databases">
        <authorList>
            <person name="Lanie J.A."/>
            <person name="Ng W.-L."/>
            <person name="Kazmierczak K.M."/>
            <person name="Andrzejewski T.M."/>
            <person name="Davidsen T.M."/>
            <person name="Wayne K.J."/>
            <person name="Tettelin H."/>
            <person name="Glass J.I."/>
            <person name="Rusch D."/>
            <person name="Podicherti R."/>
            <person name="Tsui H.-C.T."/>
            <person name="Winkler M.E."/>
        </authorList>
    </citation>
    <scope>NUCLEOTIDE SEQUENCE</scope>
</reference>
<dbReference type="AlphaFoldDB" id="A0A381ZN89"/>
<dbReference type="Gene3D" id="3.90.25.10">
    <property type="entry name" value="UDP-galactose 4-epimerase, domain 1"/>
    <property type="match status" value="1"/>
</dbReference>
<feature type="non-terminal residue" evidence="2">
    <location>
        <position position="1"/>
    </location>
</feature>
<accession>A0A381ZN89</accession>